<name>A0AAV4QXF1_CAEEX</name>
<comment type="caution">
    <text evidence="2">The sequence shown here is derived from an EMBL/GenBank/DDBJ whole genome shotgun (WGS) entry which is preliminary data.</text>
</comment>
<sequence>MKQRNHSKSNPQSSRGALTLEYLFRDLLAINLRSLFIYIKHSLHILVVTENLMIVSSYDHHSDECSVRINKWFNIVVSHLLGGMYDFKMKPTISFKFPNGSDERIYNQRTRLAAISSMDRDKEPGSDLPSLLDNVTR</sequence>
<evidence type="ECO:0000313" key="2">
    <source>
        <dbReference type="EMBL" id="GIY13546.1"/>
    </source>
</evidence>
<reference evidence="2 3" key="1">
    <citation type="submission" date="2021-06" db="EMBL/GenBank/DDBJ databases">
        <title>Caerostris extrusa draft genome.</title>
        <authorList>
            <person name="Kono N."/>
            <person name="Arakawa K."/>
        </authorList>
    </citation>
    <scope>NUCLEOTIDE SEQUENCE [LARGE SCALE GENOMIC DNA]</scope>
</reference>
<protein>
    <submittedName>
        <fullName evidence="2">Uncharacterized protein</fullName>
    </submittedName>
</protein>
<accession>A0AAV4QXF1</accession>
<dbReference type="EMBL" id="BPLR01006956">
    <property type="protein sequence ID" value="GIY13546.1"/>
    <property type="molecule type" value="Genomic_DNA"/>
</dbReference>
<organism evidence="2 3">
    <name type="scientific">Caerostris extrusa</name>
    <name type="common">Bark spider</name>
    <name type="synonym">Caerostris bankana</name>
    <dbReference type="NCBI Taxonomy" id="172846"/>
    <lineage>
        <taxon>Eukaryota</taxon>
        <taxon>Metazoa</taxon>
        <taxon>Ecdysozoa</taxon>
        <taxon>Arthropoda</taxon>
        <taxon>Chelicerata</taxon>
        <taxon>Arachnida</taxon>
        <taxon>Araneae</taxon>
        <taxon>Araneomorphae</taxon>
        <taxon>Entelegynae</taxon>
        <taxon>Araneoidea</taxon>
        <taxon>Araneidae</taxon>
        <taxon>Caerostris</taxon>
    </lineage>
</organism>
<gene>
    <name evidence="2" type="ORF">CEXT_251761</name>
</gene>
<keyword evidence="3" id="KW-1185">Reference proteome</keyword>
<evidence type="ECO:0000256" key="1">
    <source>
        <dbReference type="SAM" id="MobiDB-lite"/>
    </source>
</evidence>
<dbReference type="AlphaFoldDB" id="A0AAV4QXF1"/>
<evidence type="ECO:0000313" key="3">
    <source>
        <dbReference type="Proteomes" id="UP001054945"/>
    </source>
</evidence>
<proteinExistence type="predicted"/>
<dbReference type="Proteomes" id="UP001054945">
    <property type="component" value="Unassembled WGS sequence"/>
</dbReference>
<feature type="region of interest" description="Disordered" evidence="1">
    <location>
        <begin position="117"/>
        <end position="137"/>
    </location>
</feature>